<keyword evidence="1" id="KW-1133">Transmembrane helix</keyword>
<feature type="transmembrane region" description="Helical" evidence="1">
    <location>
        <begin position="29"/>
        <end position="49"/>
    </location>
</feature>
<keyword evidence="3" id="KW-1185">Reference proteome</keyword>
<proteinExistence type="predicted"/>
<name>A0A5B8U7B5_9ACTN</name>
<evidence type="ECO:0000313" key="3">
    <source>
        <dbReference type="Proteomes" id="UP000321805"/>
    </source>
</evidence>
<dbReference type="AlphaFoldDB" id="A0A5B8U7B5"/>
<gene>
    <name evidence="2" type="ORF">FSW04_15835</name>
</gene>
<dbReference type="Proteomes" id="UP000321805">
    <property type="component" value="Chromosome"/>
</dbReference>
<dbReference type="KEGG" id="bsol:FSW04_15835"/>
<keyword evidence="1" id="KW-0812">Transmembrane</keyword>
<dbReference type="EMBL" id="CP042430">
    <property type="protein sequence ID" value="QEC48900.1"/>
    <property type="molecule type" value="Genomic_DNA"/>
</dbReference>
<dbReference type="RefSeq" id="WP_146920953.1">
    <property type="nucleotide sequence ID" value="NZ_CP042430.1"/>
</dbReference>
<organism evidence="2 3">
    <name type="scientific">Baekduia soli</name>
    <dbReference type="NCBI Taxonomy" id="496014"/>
    <lineage>
        <taxon>Bacteria</taxon>
        <taxon>Bacillati</taxon>
        <taxon>Actinomycetota</taxon>
        <taxon>Thermoleophilia</taxon>
        <taxon>Solirubrobacterales</taxon>
        <taxon>Baekduiaceae</taxon>
        <taxon>Baekduia</taxon>
    </lineage>
</organism>
<reference evidence="2 3" key="1">
    <citation type="journal article" date="2018" name="J. Microbiol.">
        <title>Baekduia soli gen. nov., sp. nov., a novel bacterium isolated from the soil of Baekdu Mountain and proposal of a novel family name, Baekduiaceae fam. nov.</title>
        <authorList>
            <person name="An D.S."/>
            <person name="Siddiqi M.Z."/>
            <person name="Kim K.H."/>
            <person name="Yu H.S."/>
            <person name="Im W.T."/>
        </authorList>
    </citation>
    <scope>NUCLEOTIDE SEQUENCE [LARGE SCALE GENOMIC DNA]</scope>
    <source>
        <strain evidence="2 3">BR7-21</strain>
    </source>
</reference>
<sequence length="90" mass="9462">MAMFAWIMMGLALWHFAIFLPDRFWGGIVGAFLGALFGAALFGLIVNGFSIPGENATHLLQALEAAPGAVLGMAAVYAEGVRRGIPALDL</sequence>
<evidence type="ECO:0000256" key="1">
    <source>
        <dbReference type="SAM" id="Phobius"/>
    </source>
</evidence>
<protein>
    <submittedName>
        <fullName evidence="2">Uncharacterized protein</fullName>
    </submittedName>
</protein>
<keyword evidence="1" id="KW-0472">Membrane</keyword>
<accession>A0A5B8U7B5</accession>
<evidence type="ECO:0000313" key="2">
    <source>
        <dbReference type="EMBL" id="QEC48900.1"/>
    </source>
</evidence>
<dbReference type="OrthoDB" id="5244398at2"/>